<evidence type="ECO:0000256" key="2">
    <source>
        <dbReference type="ARBA" id="ARBA00022670"/>
    </source>
</evidence>
<evidence type="ECO:0000313" key="7">
    <source>
        <dbReference type="Proteomes" id="UP000321746"/>
    </source>
</evidence>
<dbReference type="GO" id="GO:0004252">
    <property type="term" value="F:serine-type endopeptidase activity"/>
    <property type="evidence" value="ECO:0007669"/>
    <property type="project" value="InterPro"/>
</dbReference>
<dbReference type="RefSeq" id="WP_146892617.1">
    <property type="nucleotide sequence ID" value="NZ_BJYG01000072.1"/>
</dbReference>
<name>A0A511XQ71_9PROT</name>
<dbReference type="InterPro" id="IPR001478">
    <property type="entry name" value="PDZ"/>
</dbReference>
<dbReference type="SUPFAM" id="SSF50156">
    <property type="entry name" value="PDZ domain-like"/>
    <property type="match status" value="1"/>
</dbReference>
<dbReference type="OrthoDB" id="9758917at2"/>
<dbReference type="SUPFAM" id="SSF50494">
    <property type="entry name" value="Trypsin-like serine proteases"/>
    <property type="match status" value="1"/>
</dbReference>
<dbReference type="EMBL" id="BJYG01000072">
    <property type="protein sequence ID" value="GEN65113.1"/>
    <property type="molecule type" value="Genomic_DNA"/>
</dbReference>
<dbReference type="PANTHER" id="PTHR22939">
    <property type="entry name" value="SERINE PROTEASE FAMILY S1C HTRA-RELATED"/>
    <property type="match status" value="1"/>
</dbReference>
<dbReference type="PROSITE" id="PS50106">
    <property type="entry name" value="PDZ"/>
    <property type="match status" value="1"/>
</dbReference>
<dbReference type="PRINTS" id="PR00834">
    <property type="entry name" value="PROTEASES2C"/>
</dbReference>
<dbReference type="InterPro" id="IPR009003">
    <property type="entry name" value="Peptidase_S1_PA"/>
</dbReference>
<dbReference type="SMART" id="SM00228">
    <property type="entry name" value="PDZ"/>
    <property type="match status" value="1"/>
</dbReference>
<evidence type="ECO:0000256" key="3">
    <source>
        <dbReference type="ARBA" id="ARBA00022801"/>
    </source>
</evidence>
<comment type="similarity">
    <text evidence="1">Belongs to the peptidase S1C family.</text>
</comment>
<keyword evidence="7" id="KW-1185">Reference proteome</keyword>
<organism evidence="6 7">
    <name type="scientific">Acetobacter oeni</name>
    <dbReference type="NCBI Taxonomy" id="304077"/>
    <lineage>
        <taxon>Bacteria</taxon>
        <taxon>Pseudomonadati</taxon>
        <taxon>Pseudomonadota</taxon>
        <taxon>Alphaproteobacteria</taxon>
        <taxon>Acetobacterales</taxon>
        <taxon>Acetobacteraceae</taxon>
        <taxon>Acetobacter</taxon>
    </lineage>
</organism>
<keyword evidence="2" id="KW-0645">Protease</keyword>
<dbReference type="Proteomes" id="UP000321746">
    <property type="component" value="Unassembled WGS sequence"/>
</dbReference>
<feature type="domain" description="PDZ" evidence="5">
    <location>
        <begin position="283"/>
        <end position="368"/>
    </location>
</feature>
<evidence type="ECO:0000259" key="5">
    <source>
        <dbReference type="PROSITE" id="PS50106"/>
    </source>
</evidence>
<evidence type="ECO:0000256" key="4">
    <source>
        <dbReference type="ARBA" id="ARBA00022825"/>
    </source>
</evidence>
<dbReference type="AlphaFoldDB" id="A0A511XQ71"/>
<dbReference type="Pfam" id="PF13365">
    <property type="entry name" value="Trypsin_2"/>
    <property type="match status" value="1"/>
</dbReference>
<dbReference type="PANTHER" id="PTHR22939:SF129">
    <property type="entry name" value="SERINE PROTEASE HTRA2, MITOCHONDRIAL"/>
    <property type="match status" value="1"/>
</dbReference>
<evidence type="ECO:0000313" key="6">
    <source>
        <dbReference type="EMBL" id="GEN65113.1"/>
    </source>
</evidence>
<gene>
    <name evidence="6" type="ORF">AOE01nite_33370</name>
</gene>
<evidence type="ECO:0000256" key="1">
    <source>
        <dbReference type="ARBA" id="ARBA00010541"/>
    </source>
</evidence>
<dbReference type="Gene3D" id="2.40.10.120">
    <property type="match status" value="1"/>
</dbReference>
<keyword evidence="4" id="KW-0720">Serine protease</keyword>
<dbReference type="InterPro" id="IPR001940">
    <property type="entry name" value="Peptidase_S1C"/>
</dbReference>
<protein>
    <recommendedName>
        <fullName evidence="5">PDZ domain-containing protein</fullName>
    </recommendedName>
</protein>
<comment type="caution">
    <text evidence="6">The sequence shown here is derived from an EMBL/GenBank/DDBJ whole genome shotgun (WGS) entry which is preliminary data.</text>
</comment>
<proteinExistence type="inferred from homology"/>
<dbReference type="InterPro" id="IPR036034">
    <property type="entry name" value="PDZ_sf"/>
</dbReference>
<dbReference type="Pfam" id="PF13180">
    <property type="entry name" value="PDZ_2"/>
    <property type="match status" value="1"/>
</dbReference>
<keyword evidence="3" id="KW-0378">Hydrolase</keyword>
<accession>A0A511XQ71</accession>
<sequence length="393" mass="40848">MAHCRRPGRGLTLACATLTLLASGGEPGPGLLIRSARAETAPPPTAAPDAPPTGLPLVSGLPVTFAPLVRKVVPAVVNIAVTRDMDPASDRHLHVLPDVRGTPLERKFRERLRRHGEEMLGAGSGFIVDPSGVIVTNNHVVGDANNITVSLANGHELPARVLGSDDLTDIAVIKVESLTPLPFVRWGDSRHVQVGDWIMAAGNPFGLGSSVSAGIVSARGRDIGASPFDDFLQLDAPINPGNSGGPTFNMNGEVIAINTAIVSPTGGSVGIGFSIPSEIVIPVVEALRTQGRIDRGWLGVTLEDVDGQDGSRVVDLDKGGPAQKGGVRKGDFITTVGADRVENARTLIRVVAAAKPGTVLPLTVRRKAATVVLQVPIGARPADDGRDNDGDDQ</sequence>
<dbReference type="GO" id="GO:0006508">
    <property type="term" value="P:proteolysis"/>
    <property type="evidence" value="ECO:0007669"/>
    <property type="project" value="UniProtKB-KW"/>
</dbReference>
<dbReference type="Gene3D" id="2.30.42.10">
    <property type="match status" value="1"/>
</dbReference>
<reference evidence="6 7" key="1">
    <citation type="submission" date="2019-07" db="EMBL/GenBank/DDBJ databases">
        <title>Whole genome shotgun sequence of Acetobacter oeni NBRC 105207.</title>
        <authorList>
            <person name="Hosoyama A."/>
            <person name="Uohara A."/>
            <person name="Ohji S."/>
            <person name="Ichikawa N."/>
        </authorList>
    </citation>
    <scope>NUCLEOTIDE SEQUENCE [LARGE SCALE GENOMIC DNA]</scope>
    <source>
        <strain evidence="6 7">NBRC 105207</strain>
    </source>
</reference>